<dbReference type="PATRIC" id="fig|1244083.3.peg.1907"/>
<sequence>MRYYINFIKFKAKPYTHKALWRLMTSPLPLRDKPIIKKA</sequence>
<evidence type="ECO:0000313" key="2">
    <source>
        <dbReference type="Proteomes" id="UP000011939"/>
    </source>
</evidence>
<name>M5IPF7_9BACT</name>
<evidence type="ECO:0000313" key="1">
    <source>
        <dbReference type="EMBL" id="EKU10591.1"/>
    </source>
</evidence>
<dbReference type="EMBL" id="AMZQ01000011">
    <property type="protein sequence ID" value="EKU10591.1"/>
    <property type="molecule type" value="Genomic_DNA"/>
</dbReference>
<organism evidence="1 2">
    <name type="scientific">Campylobacter showae CSUNSWCD</name>
    <dbReference type="NCBI Taxonomy" id="1244083"/>
    <lineage>
        <taxon>Bacteria</taxon>
        <taxon>Pseudomonadati</taxon>
        <taxon>Campylobacterota</taxon>
        <taxon>Epsilonproteobacteria</taxon>
        <taxon>Campylobacterales</taxon>
        <taxon>Campylobacteraceae</taxon>
        <taxon>Campylobacter</taxon>
    </lineage>
</organism>
<proteinExistence type="predicted"/>
<dbReference type="Proteomes" id="UP000011939">
    <property type="component" value="Unassembled WGS sequence"/>
</dbReference>
<protein>
    <submittedName>
        <fullName evidence="1">Uncharacterized protein</fullName>
    </submittedName>
</protein>
<gene>
    <name evidence="1" type="ORF">CSUNSWCD_665</name>
</gene>
<accession>M5IPF7</accession>
<reference evidence="1 2" key="1">
    <citation type="journal article" date="2013" name="Genome Announc.">
        <title>Genome Sequence of Campylobacter showae UNSWCD, Isolated from a Patient with Crohn's Disease.</title>
        <authorList>
            <person name="Tay A.P."/>
            <person name="Kaakoush N.O."/>
            <person name="Deshpande N.P."/>
            <person name="Chen Z."/>
            <person name="Mitchell H."/>
            <person name="Wilkins M.R."/>
        </authorList>
    </citation>
    <scope>NUCLEOTIDE SEQUENCE [LARGE SCALE GENOMIC DNA]</scope>
    <source>
        <strain evidence="1 2">CSUNSWCD</strain>
    </source>
</reference>
<dbReference type="AlphaFoldDB" id="M5IPF7"/>
<comment type="caution">
    <text evidence="1">The sequence shown here is derived from an EMBL/GenBank/DDBJ whole genome shotgun (WGS) entry which is preliminary data.</text>
</comment>